<evidence type="ECO:0000256" key="2">
    <source>
        <dbReference type="ARBA" id="ARBA00008307"/>
    </source>
</evidence>
<keyword evidence="8" id="KW-0460">Magnesium</keyword>
<keyword evidence="6" id="KW-0547">Nucleotide-binding</keyword>
<dbReference type="GO" id="GO:0016779">
    <property type="term" value="F:nucleotidyltransferase activity"/>
    <property type="evidence" value="ECO:0007669"/>
    <property type="project" value="UniProtKB-KW"/>
</dbReference>
<protein>
    <submittedName>
        <fullName evidence="9">Uncharacterized protein</fullName>
    </submittedName>
</protein>
<sequence>MAQADLSVVAQLRKTILNIGLFPRGCRGFRDGLEKLDHLFTSSYAKQGKEILKLVAEHLDQHVFNSASNYFDNEAPFQLDEAFCSGSFSEGTMRMNLNKKLLSDTDFMFVLKNIKVTEEDQKKGKLTVKEDTPFVTLFLTDDALIKTWADFLETSTQPGYENNVILSSMKLKEKLRQRYLSYGPMFTPLAEEDVDIVDEGPSIAVVSSLPEKGKVPGLPEWIVPTEYFDFVLAIKCEGWPLCAQEWPNRSRCWPTQDIVHKIIKDGFHIVCKSSVKGTFRLSFSNAERILVGNLTDLQHKVYRALKAFVHHYKHQWSPNIKNIFCSYHLKTIVLWYCEKSGPRGWSENTVVIHLLSLIDDLIMALRERTLPMYFMPKYNLLEHMEDGNDVADKIMELRWDIGQISDGIISEEPDKEAAFNVLKSMELDKVYQKCLEKGRFETNDFIEHFNERLNSMNEFWMDTVGRLPSRPRNDVVGNRSLSASQEPMMKLFTDTCEIINILAIPVKQAYDFEKENKIEQAREIYSNMLVELNNWEMKRQTLTSVEKQALKDIRDFIQGKILFPQNYKWF</sequence>
<evidence type="ECO:0000256" key="5">
    <source>
        <dbReference type="ARBA" id="ARBA00022723"/>
    </source>
</evidence>
<name>A0A6S7JKE1_PARCT</name>
<dbReference type="Pfam" id="PF03281">
    <property type="entry name" value="Mab-21"/>
    <property type="match status" value="1"/>
</dbReference>
<comment type="caution">
    <text evidence="9">The sequence shown here is derived from an EMBL/GenBank/DDBJ whole genome shotgun (WGS) entry which is preliminary data.</text>
</comment>
<dbReference type="PANTHER" id="PTHR10656">
    <property type="entry name" value="CELL FATE DETERMINING PROTEIN MAB21-RELATED"/>
    <property type="match status" value="1"/>
</dbReference>
<evidence type="ECO:0000256" key="1">
    <source>
        <dbReference type="ARBA" id="ARBA00001946"/>
    </source>
</evidence>
<organism evidence="9 10">
    <name type="scientific">Paramuricea clavata</name>
    <name type="common">Red gorgonian</name>
    <name type="synonym">Violescent sea-whip</name>
    <dbReference type="NCBI Taxonomy" id="317549"/>
    <lineage>
        <taxon>Eukaryota</taxon>
        <taxon>Metazoa</taxon>
        <taxon>Cnidaria</taxon>
        <taxon>Anthozoa</taxon>
        <taxon>Octocorallia</taxon>
        <taxon>Malacalcyonacea</taxon>
        <taxon>Plexauridae</taxon>
        <taxon>Paramuricea</taxon>
    </lineage>
</organism>
<evidence type="ECO:0000313" key="10">
    <source>
        <dbReference type="Proteomes" id="UP001152795"/>
    </source>
</evidence>
<comment type="cofactor">
    <cofactor evidence="1">
        <name>Mg(2+)</name>
        <dbReference type="ChEBI" id="CHEBI:18420"/>
    </cofactor>
</comment>
<dbReference type="InterPro" id="IPR046903">
    <property type="entry name" value="Mab-21-like_nuc_Trfase"/>
</dbReference>
<evidence type="ECO:0000256" key="7">
    <source>
        <dbReference type="ARBA" id="ARBA00022840"/>
    </source>
</evidence>
<evidence type="ECO:0000256" key="4">
    <source>
        <dbReference type="ARBA" id="ARBA00022695"/>
    </source>
</evidence>
<evidence type="ECO:0000313" key="9">
    <source>
        <dbReference type="EMBL" id="CAB4017142.1"/>
    </source>
</evidence>
<evidence type="ECO:0000256" key="8">
    <source>
        <dbReference type="ARBA" id="ARBA00022842"/>
    </source>
</evidence>
<dbReference type="Pfam" id="PF20266">
    <property type="entry name" value="Mab-21_C"/>
    <property type="match status" value="1"/>
</dbReference>
<dbReference type="SMART" id="SM01265">
    <property type="entry name" value="Mab-21"/>
    <property type="match status" value="1"/>
</dbReference>
<keyword evidence="7" id="KW-0067">ATP-binding</keyword>
<dbReference type="AlphaFoldDB" id="A0A6S7JKE1"/>
<dbReference type="InterPro" id="IPR024810">
    <property type="entry name" value="MAB21L/cGLR"/>
</dbReference>
<dbReference type="PANTHER" id="PTHR10656:SF42">
    <property type="entry name" value="CYCLIC GMP-AMP SYNTHASE-LIKE PROTEIN-RELATED"/>
    <property type="match status" value="1"/>
</dbReference>
<keyword evidence="10" id="KW-1185">Reference proteome</keyword>
<proteinExistence type="inferred from homology"/>
<reference evidence="9" key="1">
    <citation type="submission" date="2020-04" db="EMBL/GenBank/DDBJ databases">
        <authorList>
            <person name="Alioto T."/>
            <person name="Alioto T."/>
            <person name="Gomez Garrido J."/>
        </authorList>
    </citation>
    <scope>NUCLEOTIDE SEQUENCE</scope>
    <source>
        <strain evidence="9">A484AB</strain>
    </source>
</reference>
<dbReference type="GO" id="GO:0046872">
    <property type="term" value="F:metal ion binding"/>
    <property type="evidence" value="ECO:0007669"/>
    <property type="project" value="UniProtKB-KW"/>
</dbReference>
<dbReference type="OrthoDB" id="5988859at2759"/>
<dbReference type="InterPro" id="IPR046906">
    <property type="entry name" value="Mab-21_HhH/H2TH-like"/>
</dbReference>
<keyword evidence="4" id="KW-0548">Nucleotidyltransferase</keyword>
<accession>A0A6S7JKE1</accession>
<dbReference type="Gene3D" id="1.10.1410.40">
    <property type="match status" value="1"/>
</dbReference>
<dbReference type="GO" id="GO:0005524">
    <property type="term" value="F:ATP binding"/>
    <property type="evidence" value="ECO:0007669"/>
    <property type="project" value="UniProtKB-KW"/>
</dbReference>
<comment type="similarity">
    <text evidence="2">Belongs to the mab-21 family.</text>
</comment>
<evidence type="ECO:0000256" key="3">
    <source>
        <dbReference type="ARBA" id="ARBA00022679"/>
    </source>
</evidence>
<dbReference type="EMBL" id="CACRXK020009420">
    <property type="protein sequence ID" value="CAB4017142.1"/>
    <property type="molecule type" value="Genomic_DNA"/>
</dbReference>
<dbReference type="Proteomes" id="UP001152795">
    <property type="component" value="Unassembled WGS sequence"/>
</dbReference>
<evidence type="ECO:0000256" key="6">
    <source>
        <dbReference type="ARBA" id="ARBA00022741"/>
    </source>
</evidence>
<keyword evidence="3" id="KW-0808">Transferase</keyword>
<gene>
    <name evidence="9" type="ORF">PACLA_8A055500</name>
</gene>
<keyword evidence="5" id="KW-0479">Metal-binding</keyword>